<dbReference type="Pfam" id="PF01987">
    <property type="entry name" value="AIM24"/>
    <property type="match status" value="1"/>
</dbReference>
<dbReference type="RefSeq" id="XP_070892160.1">
    <property type="nucleotide sequence ID" value="XM_071042267.1"/>
</dbReference>
<dbReference type="Proteomes" id="UP001610444">
    <property type="component" value="Unassembled WGS sequence"/>
</dbReference>
<dbReference type="PANTHER" id="PTHR31801:SF0">
    <property type="entry name" value="ALTERED INHERITANCE OF MITOCHONDRIA PROTEIN 24, MITOCHONDRIAL"/>
    <property type="match status" value="1"/>
</dbReference>
<dbReference type="Gene3D" id="3.60.160.10">
    <property type="entry name" value="Mitochondrial biogenesis AIM24"/>
    <property type="match status" value="1"/>
</dbReference>
<feature type="compositionally biased region" description="Pro residues" evidence="2">
    <location>
        <begin position="66"/>
        <end position="99"/>
    </location>
</feature>
<dbReference type="InterPro" id="IPR002838">
    <property type="entry name" value="AIM24"/>
</dbReference>
<comment type="subcellular location">
    <subcellularLocation>
        <location evidence="1">Mitochondrion</location>
    </subcellularLocation>
</comment>
<name>A0ABR4J9A4_9EURO</name>
<gene>
    <name evidence="3" type="ORF">BJX68DRAFT_250534</name>
</gene>
<feature type="compositionally biased region" description="Polar residues" evidence="2">
    <location>
        <begin position="14"/>
        <end position="25"/>
    </location>
</feature>
<proteinExistence type="inferred from homology"/>
<reference evidence="3 4" key="1">
    <citation type="submission" date="2024-07" db="EMBL/GenBank/DDBJ databases">
        <title>Section-level genome sequencing and comparative genomics of Aspergillus sections Usti and Cavernicolus.</title>
        <authorList>
            <consortium name="Lawrence Berkeley National Laboratory"/>
            <person name="Nybo J.L."/>
            <person name="Vesth T.C."/>
            <person name="Theobald S."/>
            <person name="Frisvad J.C."/>
            <person name="Larsen T.O."/>
            <person name="Kjaerboelling I."/>
            <person name="Rothschild-Mancinelli K."/>
            <person name="Lyhne E.K."/>
            <person name="Kogle M.E."/>
            <person name="Barry K."/>
            <person name="Clum A."/>
            <person name="Na H."/>
            <person name="Ledsgaard L."/>
            <person name="Lin J."/>
            <person name="Lipzen A."/>
            <person name="Kuo A."/>
            <person name="Riley R."/>
            <person name="Mondo S."/>
            <person name="LaButti K."/>
            <person name="Haridas S."/>
            <person name="Pangalinan J."/>
            <person name="Salamov A.A."/>
            <person name="Simmons B.A."/>
            <person name="Magnuson J.K."/>
            <person name="Chen J."/>
            <person name="Drula E."/>
            <person name="Henrissat B."/>
            <person name="Wiebenga A."/>
            <person name="Lubbers R.J."/>
            <person name="Gomes A.C."/>
            <person name="Macurrencykelacurrency M.R."/>
            <person name="Stajich J."/>
            <person name="Grigoriev I.V."/>
            <person name="Mortensen U.H."/>
            <person name="De vries R.P."/>
            <person name="Baker S.E."/>
            <person name="Andersen M.R."/>
        </authorList>
    </citation>
    <scope>NUCLEOTIDE SEQUENCE [LARGE SCALE GENOMIC DNA]</scope>
    <source>
        <strain evidence="3 4">CBS 756.74</strain>
    </source>
</reference>
<dbReference type="InterPro" id="IPR036983">
    <property type="entry name" value="AIM24_sf"/>
</dbReference>
<dbReference type="InterPro" id="IPR016031">
    <property type="entry name" value="Trp_RNA-bd_attenuator-like_dom"/>
</dbReference>
<keyword evidence="1" id="KW-0496">Mitochondrion</keyword>
<evidence type="ECO:0000313" key="4">
    <source>
        <dbReference type="Proteomes" id="UP001610444"/>
    </source>
</evidence>
<keyword evidence="4" id="KW-1185">Reference proteome</keyword>
<accession>A0ABR4J9A4</accession>
<evidence type="ECO:0000256" key="1">
    <source>
        <dbReference type="RuleBase" id="RU363045"/>
    </source>
</evidence>
<feature type="compositionally biased region" description="Low complexity" evidence="2">
    <location>
        <begin position="100"/>
        <end position="119"/>
    </location>
</feature>
<dbReference type="EMBL" id="JBFXLR010000112">
    <property type="protein sequence ID" value="KAL2836610.1"/>
    <property type="molecule type" value="Genomic_DNA"/>
</dbReference>
<evidence type="ECO:0000256" key="2">
    <source>
        <dbReference type="SAM" id="MobiDB-lite"/>
    </source>
</evidence>
<dbReference type="NCBIfam" id="TIGR00266">
    <property type="entry name" value="TIGR00266 family protein"/>
    <property type="match status" value="1"/>
</dbReference>
<feature type="region of interest" description="Disordered" evidence="2">
    <location>
        <begin position="1"/>
        <end position="158"/>
    </location>
</feature>
<evidence type="ECO:0000313" key="3">
    <source>
        <dbReference type="EMBL" id="KAL2836610.1"/>
    </source>
</evidence>
<dbReference type="PANTHER" id="PTHR31801">
    <property type="entry name" value="ALTERED INHERITANCE OF MITOCHONDRIA PROTEIN 24, MITOCHONDRIAL"/>
    <property type="match status" value="1"/>
</dbReference>
<comment type="caution">
    <text evidence="3">The sequence shown here is derived from an EMBL/GenBank/DDBJ whole genome shotgun (WGS) entry which is preliminary data.</text>
</comment>
<dbReference type="SUPFAM" id="SSF51219">
    <property type="entry name" value="TRAP-like"/>
    <property type="match status" value="1"/>
</dbReference>
<dbReference type="GeneID" id="98157431"/>
<organism evidence="3 4">
    <name type="scientific">Aspergillus pseudodeflectus</name>
    <dbReference type="NCBI Taxonomy" id="176178"/>
    <lineage>
        <taxon>Eukaryota</taxon>
        <taxon>Fungi</taxon>
        <taxon>Dikarya</taxon>
        <taxon>Ascomycota</taxon>
        <taxon>Pezizomycotina</taxon>
        <taxon>Eurotiomycetes</taxon>
        <taxon>Eurotiomycetidae</taxon>
        <taxon>Eurotiales</taxon>
        <taxon>Aspergillaceae</taxon>
        <taxon>Aspergillus</taxon>
        <taxon>Aspergillus subgen. Nidulantes</taxon>
    </lineage>
</organism>
<protein>
    <recommendedName>
        <fullName evidence="1">Altered inheritance of mitochondria protein 24, mitochondrial</fullName>
    </recommendedName>
</protein>
<comment type="similarity">
    <text evidence="1">Belongs to the AIM24 family.</text>
</comment>
<feature type="compositionally biased region" description="Pro residues" evidence="2">
    <location>
        <begin position="47"/>
        <end position="56"/>
    </location>
</feature>
<sequence>MSQHPIHYPPPPSQGTSYSQSQNAPCTFPEPDLEAPPCVQLTSRIAFPPPPQPSPGFPQASSGFPQPSPGFPPLNFSYPPPPSQQPPSQPEFPPPPSVSPPASEKTYASHNAAAFAPNAGLPQSPPPQINEKTYATLPQSPPPQVSHRMSQSLGSGAGAAFTGATSTAGDDIGTFNGGSYRISHRDTNSLLTLQLAVGCPLQVKPGVMIGMSPTMTLKGTLSFGWMKFFAGGEMAMSTYTGPGELLIAPTLLGDISVLRLSEGQEWRVGRDGFLAATSGINHDHKTQGLAKTFFSGEGLFVYRFWGNGLLWIQSFGAIVKKDLVEGETYFVNNGHLVAWNCQYKLERVASGGIISNMSAGEGLACKFIGPGTVYLQTRNVAAFAMQIGAAKLH</sequence>